<accession>A0ABP7G9H2</accession>
<evidence type="ECO:0000313" key="1">
    <source>
        <dbReference type="EMBL" id="GAA3758160.1"/>
    </source>
</evidence>
<name>A0ABP7G9H2_9ACTN</name>
<keyword evidence="2" id="KW-1185">Reference proteome</keyword>
<gene>
    <name evidence="1" type="ORF">GCM10023082_61130</name>
</gene>
<dbReference type="EMBL" id="BAABEP010000076">
    <property type="protein sequence ID" value="GAA3758160.1"/>
    <property type="molecule type" value="Genomic_DNA"/>
</dbReference>
<protein>
    <submittedName>
        <fullName evidence="1">Uncharacterized protein</fullName>
    </submittedName>
</protein>
<proteinExistence type="predicted"/>
<evidence type="ECO:0000313" key="2">
    <source>
        <dbReference type="Proteomes" id="UP001499884"/>
    </source>
</evidence>
<reference evidence="2" key="1">
    <citation type="journal article" date="2019" name="Int. J. Syst. Evol. Microbiol.">
        <title>The Global Catalogue of Microorganisms (GCM) 10K type strain sequencing project: providing services to taxonomists for standard genome sequencing and annotation.</title>
        <authorList>
            <consortium name="The Broad Institute Genomics Platform"/>
            <consortium name="The Broad Institute Genome Sequencing Center for Infectious Disease"/>
            <person name="Wu L."/>
            <person name="Ma J."/>
        </authorList>
    </citation>
    <scope>NUCLEOTIDE SEQUENCE [LARGE SCALE GENOMIC DNA]</scope>
    <source>
        <strain evidence="2">JCM 30846</strain>
    </source>
</reference>
<sequence length="56" mass="5854">MVPGRRAHAARLHATLFTAAAVVLYALLLGAWLTFAARTARASARGAIFLPPPTAP</sequence>
<organism evidence="1 2">
    <name type="scientific">Streptomyces tremellae</name>
    <dbReference type="NCBI Taxonomy" id="1124239"/>
    <lineage>
        <taxon>Bacteria</taxon>
        <taxon>Bacillati</taxon>
        <taxon>Actinomycetota</taxon>
        <taxon>Actinomycetes</taxon>
        <taxon>Kitasatosporales</taxon>
        <taxon>Streptomycetaceae</taxon>
        <taxon>Streptomyces</taxon>
    </lineage>
</organism>
<dbReference type="Proteomes" id="UP001499884">
    <property type="component" value="Unassembled WGS sequence"/>
</dbReference>
<comment type="caution">
    <text evidence="1">The sequence shown here is derived from an EMBL/GenBank/DDBJ whole genome shotgun (WGS) entry which is preliminary data.</text>
</comment>